<reference evidence="4" key="1">
    <citation type="journal article" date="2019" name="Nat. Commun.">
        <title>Genome-wide association mapping of date palm fruit traits.</title>
        <authorList>
            <person name="Hazzouri K.M."/>
            <person name="Gros-Balthazard M."/>
            <person name="Flowers J.M."/>
            <person name="Copetti D."/>
            <person name="Lemansour A."/>
            <person name="Lebrun M."/>
            <person name="Masmoudi K."/>
            <person name="Ferrand S."/>
            <person name="Dhar M.I."/>
            <person name="Fresquez Z.A."/>
            <person name="Rosas U."/>
            <person name="Zhang J."/>
            <person name="Talag J."/>
            <person name="Lee S."/>
            <person name="Kudrna D."/>
            <person name="Powell R.F."/>
            <person name="Leitch I.J."/>
            <person name="Krueger R.R."/>
            <person name="Wing R.A."/>
            <person name="Amiri K.M.A."/>
            <person name="Purugganan M.D."/>
        </authorList>
    </citation>
    <scope>NUCLEOTIDE SEQUENCE [LARGE SCALE GENOMIC DNA]</scope>
    <source>
        <strain evidence="4">cv. Khalas</strain>
    </source>
</reference>
<proteinExistence type="predicted"/>
<feature type="repeat" description="PPR" evidence="2">
    <location>
        <begin position="250"/>
        <end position="284"/>
    </location>
</feature>
<dbReference type="OrthoDB" id="1891108at2759"/>
<organism evidence="4 5">
    <name type="scientific">Phoenix dactylifera</name>
    <name type="common">Date palm</name>
    <dbReference type="NCBI Taxonomy" id="42345"/>
    <lineage>
        <taxon>Eukaryota</taxon>
        <taxon>Viridiplantae</taxon>
        <taxon>Streptophyta</taxon>
        <taxon>Embryophyta</taxon>
        <taxon>Tracheophyta</taxon>
        <taxon>Spermatophyta</taxon>
        <taxon>Magnoliopsida</taxon>
        <taxon>Liliopsida</taxon>
        <taxon>Arecaceae</taxon>
        <taxon>Coryphoideae</taxon>
        <taxon>Phoeniceae</taxon>
        <taxon>Phoenix</taxon>
    </lineage>
</organism>
<accession>A0A8B9AK72</accession>
<dbReference type="Pfam" id="PF01535">
    <property type="entry name" value="PPR"/>
    <property type="match status" value="1"/>
</dbReference>
<feature type="repeat" description="PPR" evidence="2">
    <location>
        <begin position="173"/>
        <end position="207"/>
    </location>
</feature>
<dbReference type="Proteomes" id="UP000228380">
    <property type="component" value="Chromosome 6"/>
</dbReference>
<reference evidence="5" key="2">
    <citation type="submission" date="2025-08" db="UniProtKB">
        <authorList>
            <consortium name="RefSeq"/>
        </authorList>
    </citation>
    <scope>IDENTIFICATION</scope>
    <source>
        <tissue evidence="5">Young leaves</tissue>
    </source>
</reference>
<feature type="region of interest" description="Disordered" evidence="3">
    <location>
        <begin position="87"/>
        <end position="142"/>
    </location>
</feature>
<dbReference type="NCBIfam" id="TIGR00756">
    <property type="entry name" value="PPR"/>
    <property type="match status" value="2"/>
</dbReference>
<gene>
    <name evidence="5" type="primary">LOC103722091</name>
</gene>
<dbReference type="KEGG" id="pda:103722091"/>
<evidence type="ECO:0000256" key="2">
    <source>
        <dbReference type="PROSITE-ProRule" id="PRU00708"/>
    </source>
</evidence>
<dbReference type="InterPro" id="IPR002885">
    <property type="entry name" value="PPR_rpt"/>
</dbReference>
<evidence type="ECO:0000313" key="5">
    <source>
        <dbReference type="RefSeq" id="XP_038983689.1"/>
    </source>
</evidence>
<dbReference type="AlphaFoldDB" id="A0A8B9AK72"/>
<dbReference type="PROSITE" id="PS51375">
    <property type="entry name" value="PPR"/>
    <property type="match status" value="2"/>
</dbReference>
<sequence length="314" mass="34703">MSDLFSITKNINLLPHHKLSAAAASTSAAAFSRPPPPAHLDLPRHLSLHFSDVRFNTSLLHRVLDLSPAAGRAAVDLYCWIFAPSSLPTSPSPSSSTSSAAAATSRSSSTSSPNSTALRGSRPPRLRRLTSPGPPPLRFPPHDRRAFAALTEHRFSGHAEHTIKRYADEIFPDEEICTALIRGWSAAGKLDEARRLMGEMLRGGFELCTPAYNSILDCVRGFCRKKDSLRLQSKADKVLVEMRAAGIPRDAETFGVLISNLCKIRKTEDAMKLFRKMGNWGRSPNAETYLTLIRSLYQMEHRRSLQTKLDASLR</sequence>
<dbReference type="GeneID" id="103722091"/>
<keyword evidence="1" id="KW-0677">Repeat</keyword>
<evidence type="ECO:0000256" key="3">
    <source>
        <dbReference type="SAM" id="MobiDB-lite"/>
    </source>
</evidence>
<keyword evidence="4" id="KW-1185">Reference proteome</keyword>
<dbReference type="InterPro" id="IPR051222">
    <property type="entry name" value="PPR/CCM1_RNA-binding"/>
</dbReference>
<dbReference type="PANTHER" id="PTHR47942">
    <property type="entry name" value="TETRATRICOPEPTIDE REPEAT (TPR)-LIKE SUPERFAMILY PROTEIN-RELATED"/>
    <property type="match status" value="1"/>
</dbReference>
<dbReference type="PANTHER" id="PTHR47942:SF41">
    <property type="entry name" value="OS05G0548600 PROTEIN"/>
    <property type="match status" value="1"/>
</dbReference>
<dbReference type="Gene3D" id="1.25.40.10">
    <property type="entry name" value="Tetratricopeptide repeat domain"/>
    <property type="match status" value="2"/>
</dbReference>
<dbReference type="FunFam" id="1.25.40.10:FF:000398">
    <property type="entry name" value="pentatricopeptide repeat-containing protein PNM1, mitochondrial"/>
    <property type="match status" value="1"/>
</dbReference>
<evidence type="ECO:0000256" key="1">
    <source>
        <dbReference type="ARBA" id="ARBA00022737"/>
    </source>
</evidence>
<dbReference type="InterPro" id="IPR011990">
    <property type="entry name" value="TPR-like_helical_dom_sf"/>
</dbReference>
<feature type="compositionally biased region" description="Low complexity" evidence="3">
    <location>
        <begin position="87"/>
        <end position="121"/>
    </location>
</feature>
<name>A0A8B9AK72_PHODC</name>
<dbReference type="RefSeq" id="XP_038983689.1">
    <property type="nucleotide sequence ID" value="XM_039127761.1"/>
</dbReference>
<protein>
    <submittedName>
        <fullName evidence="5">Pentatricopeptide repeat-containing protein PNM1, mitochondrial-like</fullName>
    </submittedName>
</protein>
<dbReference type="Pfam" id="PF13041">
    <property type="entry name" value="PPR_2"/>
    <property type="match status" value="1"/>
</dbReference>
<evidence type="ECO:0000313" key="4">
    <source>
        <dbReference type="Proteomes" id="UP000228380"/>
    </source>
</evidence>